<evidence type="ECO:0000313" key="2">
    <source>
        <dbReference type="Proteomes" id="UP000005879"/>
    </source>
</evidence>
<proteinExistence type="predicted"/>
<dbReference type="EMBL" id="JN051154">
    <property type="protein sequence ID" value="AER59798.1"/>
    <property type="molecule type" value="Genomic_DNA"/>
</dbReference>
<protein>
    <submittedName>
        <fullName evidence="1">Uncharacterized protein</fullName>
    </submittedName>
</protein>
<name>G8FV22_9CAUD</name>
<accession>G8FV22</accession>
<dbReference type="RefSeq" id="YP_004934204.1">
    <property type="nucleotide sequence ID" value="NC_016161.1"/>
</dbReference>
<dbReference type="KEGG" id="vg:11294585"/>
<dbReference type="GeneID" id="11294585"/>
<sequence length="99" mass="11216">MIISEERIERYNAHEIFNALARDGFPARQLDQTVTCGTIRIIVQNGYVARIYDAERYNVIRRAFATSLASNEEIANWIENNTKGVGTWQNRAVPSNGGQ</sequence>
<keyword evidence="2" id="KW-1185">Reference proteome</keyword>
<reference evidence="1 2" key="1">
    <citation type="journal article" date="2012" name="Gene">
        <title>Genome sequence of the phage clP1, which infects the beer spoilage bacterium Pediococcus damnosus.</title>
        <authorList>
            <person name="Kelly D."/>
            <person name="O'Sullivan O."/>
            <person name="Mills S."/>
            <person name="McAuliffe O."/>
            <person name="Ross R.P."/>
            <person name="Neve H."/>
            <person name="Coffey A."/>
        </authorList>
    </citation>
    <scope>NUCLEOTIDE SEQUENCE [LARGE SCALE GENOMIC DNA]</scope>
</reference>
<dbReference type="Proteomes" id="UP000005879">
    <property type="component" value="Segment"/>
</dbReference>
<organism evidence="1 2">
    <name type="scientific">Pediococcus phage cIP1</name>
    <dbReference type="NCBI Taxonomy" id="2681621"/>
    <lineage>
        <taxon>Viruses</taxon>
        <taxon>Duplodnaviria</taxon>
        <taxon>Heunggongvirae</taxon>
        <taxon>Uroviricota</taxon>
        <taxon>Caudoviricetes</taxon>
        <taxon>Coetzeevirus</taxon>
        <taxon>Coetzeevirus cIP1</taxon>
    </lineage>
</organism>
<gene>
    <name evidence="1" type="ORF">clP1_039</name>
</gene>
<evidence type="ECO:0000313" key="1">
    <source>
        <dbReference type="EMBL" id="AER59798.1"/>
    </source>
</evidence>